<dbReference type="SMART" id="SM01179">
    <property type="entry name" value="DUF862"/>
    <property type="match status" value="1"/>
</dbReference>
<feature type="region of interest" description="Disordered" evidence="4">
    <location>
        <begin position="188"/>
        <end position="224"/>
    </location>
</feature>
<dbReference type="InterPro" id="IPR042266">
    <property type="entry name" value="PPPDE_sf"/>
</dbReference>
<reference evidence="6 7" key="1">
    <citation type="journal article" date="2018" name="Cell">
        <title>The Chara Genome: Secondary Complexity and Implications for Plant Terrestrialization.</title>
        <authorList>
            <person name="Nishiyama T."/>
            <person name="Sakayama H."/>
            <person name="Vries J.D."/>
            <person name="Buschmann H."/>
            <person name="Saint-Marcoux D."/>
            <person name="Ullrich K.K."/>
            <person name="Haas F.B."/>
            <person name="Vanderstraeten L."/>
            <person name="Becker D."/>
            <person name="Lang D."/>
            <person name="Vosolsobe S."/>
            <person name="Rombauts S."/>
            <person name="Wilhelmsson P.K.I."/>
            <person name="Janitza P."/>
            <person name="Kern R."/>
            <person name="Heyl A."/>
            <person name="Rumpler F."/>
            <person name="Villalobos L.I.A.C."/>
            <person name="Clay J.M."/>
            <person name="Skokan R."/>
            <person name="Toyoda A."/>
            <person name="Suzuki Y."/>
            <person name="Kagoshima H."/>
            <person name="Schijlen E."/>
            <person name="Tajeshwar N."/>
            <person name="Catarino B."/>
            <person name="Hetherington A.J."/>
            <person name="Saltykova A."/>
            <person name="Bonnot C."/>
            <person name="Breuninger H."/>
            <person name="Symeonidi A."/>
            <person name="Radhakrishnan G.V."/>
            <person name="Van Nieuwerburgh F."/>
            <person name="Deforce D."/>
            <person name="Chang C."/>
            <person name="Karol K.G."/>
            <person name="Hedrich R."/>
            <person name="Ulvskov P."/>
            <person name="Glockner G."/>
            <person name="Delwiche C.F."/>
            <person name="Petrasek J."/>
            <person name="Van de Peer Y."/>
            <person name="Friml J."/>
            <person name="Beilby M."/>
            <person name="Dolan L."/>
            <person name="Kohara Y."/>
            <person name="Sugano S."/>
            <person name="Fujiyama A."/>
            <person name="Delaux P.-M."/>
            <person name="Quint M."/>
            <person name="TheiBen G."/>
            <person name="Hagemann M."/>
            <person name="Harholt J."/>
            <person name="Dunand C."/>
            <person name="Zachgo S."/>
            <person name="Langdale J."/>
            <person name="Maumus F."/>
            <person name="Straeten D.V.D."/>
            <person name="Gould S.B."/>
            <person name="Rensing S.A."/>
        </authorList>
    </citation>
    <scope>NUCLEOTIDE SEQUENCE [LARGE SCALE GENOMIC DNA]</scope>
    <source>
        <strain evidence="6 7">S276</strain>
    </source>
</reference>
<dbReference type="AlphaFoldDB" id="A0A388M1K4"/>
<comment type="caution">
    <text evidence="6">The sequence shown here is derived from an EMBL/GenBank/DDBJ whole genome shotgun (WGS) entry which is preliminary data.</text>
</comment>
<gene>
    <name evidence="6" type="ORF">CBR_g47937</name>
</gene>
<organism evidence="6 7">
    <name type="scientific">Chara braunii</name>
    <name type="common">Braun's stonewort</name>
    <dbReference type="NCBI Taxonomy" id="69332"/>
    <lineage>
        <taxon>Eukaryota</taxon>
        <taxon>Viridiplantae</taxon>
        <taxon>Streptophyta</taxon>
        <taxon>Charophyceae</taxon>
        <taxon>Charales</taxon>
        <taxon>Characeae</taxon>
        <taxon>Chara</taxon>
    </lineage>
</organism>
<proteinExistence type="inferred from homology"/>
<dbReference type="Pfam" id="PF05903">
    <property type="entry name" value="Peptidase_C97"/>
    <property type="match status" value="1"/>
</dbReference>
<dbReference type="OrthoDB" id="412286at2759"/>
<dbReference type="Proteomes" id="UP000265515">
    <property type="component" value="Unassembled WGS sequence"/>
</dbReference>
<dbReference type="GO" id="GO:0101005">
    <property type="term" value="F:deubiquitinase activity"/>
    <property type="evidence" value="ECO:0007669"/>
    <property type="project" value="TreeGrafter"/>
</dbReference>
<feature type="compositionally biased region" description="Polar residues" evidence="4">
    <location>
        <begin position="197"/>
        <end position="206"/>
    </location>
</feature>
<feature type="domain" description="PPPDE" evidence="5">
    <location>
        <begin position="2"/>
        <end position="160"/>
    </location>
</feature>
<dbReference type="OMA" id="HFCEAFC"/>
<comment type="similarity">
    <text evidence="1">Belongs to the DeSI family.</text>
</comment>
<keyword evidence="2" id="KW-0645">Protease</keyword>
<evidence type="ECO:0000256" key="4">
    <source>
        <dbReference type="SAM" id="MobiDB-lite"/>
    </source>
</evidence>
<evidence type="ECO:0000259" key="5">
    <source>
        <dbReference type="PROSITE" id="PS51858"/>
    </source>
</evidence>
<dbReference type="InterPro" id="IPR008580">
    <property type="entry name" value="PPPDE_dom"/>
</dbReference>
<dbReference type="STRING" id="69332.A0A388M1K4"/>
<evidence type="ECO:0000256" key="2">
    <source>
        <dbReference type="ARBA" id="ARBA00022670"/>
    </source>
</evidence>
<keyword evidence="3" id="KW-0378">Hydrolase</keyword>
<dbReference type="GO" id="GO:0016579">
    <property type="term" value="P:protein deubiquitination"/>
    <property type="evidence" value="ECO:0007669"/>
    <property type="project" value="TreeGrafter"/>
</dbReference>
<name>A0A388M1K4_CHABU</name>
<dbReference type="PROSITE" id="PS51858">
    <property type="entry name" value="PPPDE"/>
    <property type="match status" value="1"/>
</dbReference>
<dbReference type="PANTHER" id="PTHR12378:SF9">
    <property type="entry name" value="OS06G0107000 PROTEIN"/>
    <property type="match status" value="1"/>
</dbReference>
<sequence>MAQVLLHVYDVTNSASEKTNNAIRQVNKIMRDTMGIGGIFHGAVEVHGEEWSFGYCERGSGVYCCAPKRNPMYTFRETVVLGMTPLDKRKVREIVERMGYEWQGRTYDLLAKNCNHFCEAFCQMLGVGPIPGWVNRFAHAGDTAVEVTTSTLNHLRQVRQDVNVAARQAYRFVFGGLVTGGNSTAGGSGVSGFSSVRETGSSSQSTHQRDDGGGSRGPNHQIKDSPLARQWFSLFRFGSPVRDSDQRR</sequence>
<dbReference type="Gene3D" id="3.90.1720.30">
    <property type="entry name" value="PPPDE domains"/>
    <property type="match status" value="1"/>
</dbReference>
<evidence type="ECO:0000313" key="7">
    <source>
        <dbReference type="Proteomes" id="UP000265515"/>
    </source>
</evidence>
<accession>A0A388M1K4</accession>
<protein>
    <recommendedName>
        <fullName evidence="5">PPPDE domain-containing protein</fullName>
    </recommendedName>
</protein>
<evidence type="ECO:0000256" key="1">
    <source>
        <dbReference type="ARBA" id="ARBA00008140"/>
    </source>
</evidence>
<keyword evidence="7" id="KW-1185">Reference proteome</keyword>
<dbReference type="EMBL" id="BFEA01000675">
    <property type="protein sequence ID" value="GBG88467.1"/>
    <property type="molecule type" value="Genomic_DNA"/>
</dbReference>
<dbReference type="GO" id="GO:0006508">
    <property type="term" value="P:proteolysis"/>
    <property type="evidence" value="ECO:0007669"/>
    <property type="project" value="UniProtKB-KW"/>
</dbReference>
<evidence type="ECO:0000313" key="6">
    <source>
        <dbReference type="EMBL" id="GBG88467.1"/>
    </source>
</evidence>
<dbReference type="Gramene" id="GBG88467">
    <property type="protein sequence ID" value="GBG88467"/>
    <property type="gene ID" value="CBR_g47937"/>
</dbReference>
<evidence type="ECO:0000256" key="3">
    <source>
        <dbReference type="ARBA" id="ARBA00022801"/>
    </source>
</evidence>
<dbReference type="PANTHER" id="PTHR12378">
    <property type="entry name" value="DESUMOYLATING ISOPEPTIDASE"/>
    <property type="match status" value="1"/>
</dbReference>